<protein>
    <recommendedName>
        <fullName evidence="9">MipA/OmpV family protein</fullName>
    </recommendedName>
</protein>
<organism evidence="7 8">
    <name type="scientific">Vibrio splendidus</name>
    <dbReference type="NCBI Taxonomy" id="29497"/>
    <lineage>
        <taxon>Bacteria</taxon>
        <taxon>Pseudomonadati</taxon>
        <taxon>Pseudomonadota</taxon>
        <taxon>Gammaproteobacteria</taxon>
        <taxon>Vibrionales</taxon>
        <taxon>Vibrionaceae</taxon>
        <taxon>Vibrio</taxon>
    </lineage>
</organism>
<comment type="similarity">
    <text evidence="2">Belongs to the MipA/OmpV family.</text>
</comment>
<dbReference type="GO" id="GO:0009279">
    <property type="term" value="C:cell outer membrane"/>
    <property type="evidence" value="ECO:0007669"/>
    <property type="project" value="UniProtKB-SubCell"/>
</dbReference>
<evidence type="ECO:0000256" key="5">
    <source>
        <dbReference type="ARBA" id="ARBA00023237"/>
    </source>
</evidence>
<evidence type="ECO:0000313" key="8">
    <source>
        <dbReference type="Proteomes" id="UP000050463"/>
    </source>
</evidence>
<dbReference type="RefSeq" id="WP_054547592.1">
    <property type="nucleotide sequence ID" value="NZ_LIZK01000005.1"/>
</dbReference>
<feature type="chain" id="PRO_5032436496" description="MipA/OmpV family protein" evidence="6">
    <location>
        <begin position="22"/>
        <end position="261"/>
    </location>
</feature>
<comment type="subcellular location">
    <subcellularLocation>
        <location evidence="1">Cell outer membrane</location>
    </subcellularLocation>
</comment>
<keyword evidence="5" id="KW-0998">Cell outer membrane</keyword>
<sequence length="261" mass="28677">MIRRIALSLSIVFGSTQLSFAGEDFADEVFANEDVANEDVADKEFGIIGGSITYGESVFSTKSAPQFGATPNLFYSGPKGFIDGSLANWQLLPYVGLSGNWRFAEVSNTFVDLPNGIQDRDGNGELGITLGTVGARLTYLHDVTSEHDGYEVQLHLGRTLETWTQPFTITPYIEIDYRDKKLSNHLYSISSAESSSSGLSQFDSGSTFVYQAGFIGLYEFTPTWIGIARADLIHHDSDSTLIQRDLGWSLEFGVTYRFAGL</sequence>
<proteinExistence type="inferred from homology"/>
<dbReference type="PANTHER" id="PTHR38776">
    <property type="entry name" value="MLTA-INTERACTING PROTEIN-RELATED"/>
    <property type="match status" value="1"/>
</dbReference>
<keyword evidence="3 6" id="KW-0732">Signal</keyword>
<dbReference type="PANTHER" id="PTHR38776:SF1">
    <property type="entry name" value="MLTA-INTERACTING PROTEIN-RELATED"/>
    <property type="match status" value="1"/>
</dbReference>
<feature type="signal peptide" evidence="6">
    <location>
        <begin position="1"/>
        <end position="21"/>
    </location>
</feature>
<gene>
    <name evidence="7" type="ORF">AN168_14935</name>
</gene>
<evidence type="ECO:0000256" key="6">
    <source>
        <dbReference type="SAM" id="SignalP"/>
    </source>
</evidence>
<evidence type="ECO:0000256" key="1">
    <source>
        <dbReference type="ARBA" id="ARBA00004442"/>
    </source>
</evidence>
<dbReference type="Proteomes" id="UP000050463">
    <property type="component" value="Unassembled WGS sequence"/>
</dbReference>
<keyword evidence="4" id="KW-0472">Membrane</keyword>
<dbReference type="InterPro" id="IPR010583">
    <property type="entry name" value="MipA"/>
</dbReference>
<evidence type="ECO:0000313" key="7">
    <source>
        <dbReference type="EMBL" id="KPL93905.1"/>
    </source>
</evidence>
<evidence type="ECO:0000256" key="2">
    <source>
        <dbReference type="ARBA" id="ARBA00005722"/>
    </source>
</evidence>
<dbReference type="EMBL" id="LIZK01000005">
    <property type="protein sequence ID" value="KPL93905.1"/>
    <property type="molecule type" value="Genomic_DNA"/>
</dbReference>
<evidence type="ECO:0000256" key="4">
    <source>
        <dbReference type="ARBA" id="ARBA00023136"/>
    </source>
</evidence>
<dbReference type="Pfam" id="PF06629">
    <property type="entry name" value="MipA"/>
    <property type="match status" value="1"/>
</dbReference>
<name>A0A837NXA2_VIBSP</name>
<evidence type="ECO:0008006" key="9">
    <source>
        <dbReference type="Google" id="ProtNLM"/>
    </source>
</evidence>
<reference evidence="7 8" key="1">
    <citation type="submission" date="2015-08" db="EMBL/GenBank/DDBJ databases">
        <title>Draft Genome Sequence of Vibrio splendidus UCD-SED7.</title>
        <authorList>
            <person name="Lee R.D."/>
            <person name="Lang J.M."/>
            <person name="Coil D.A."/>
            <person name="Jospin G."/>
            <person name="Eisen J.A."/>
        </authorList>
    </citation>
    <scope>NUCLEOTIDE SEQUENCE [LARGE SCALE GENOMIC DNA]</scope>
    <source>
        <strain evidence="7 8">UCD-SED7</strain>
    </source>
</reference>
<accession>A0A837NXA2</accession>
<dbReference type="AlphaFoldDB" id="A0A837NXA2"/>
<evidence type="ECO:0000256" key="3">
    <source>
        <dbReference type="ARBA" id="ARBA00022729"/>
    </source>
</evidence>
<comment type="caution">
    <text evidence="7">The sequence shown here is derived from an EMBL/GenBank/DDBJ whole genome shotgun (WGS) entry which is preliminary data.</text>
</comment>